<accession>A0ACC0D8P7</accession>
<name>A0ACC0D8P7_9PEZI</name>
<proteinExistence type="predicted"/>
<dbReference type="EMBL" id="MU394298">
    <property type="protein sequence ID" value="KAI6088896.1"/>
    <property type="molecule type" value="Genomic_DNA"/>
</dbReference>
<sequence>MFAAIVQRIKGGWERFKQRVTPPIFTHAWLLFAVIIATALALSIVCWNGMAKEIRKHDEETDATTSSWKPADANFDEASDLLILPSSAISAVQTFGDVVMEATNVHQQLATYTYGSRLDVSTVWVTVTVDPHGQSTLTSDASTSTTSTMLSTTSTVSSTASTVSSTTPTVSSTTSTPTVSSSSISPSASATSLGVSSVVYTTTDTPTSDLKYCPHSERSNIWTPCATSPSVDTQAFTATTAGVSSDGSLLDNPFSVVFRVLSSVWRFVSWCLGVSRDCDCCQDCKALHIARDMIQVQSELLESQERGRRDLFTAVGELMDAVRAQPVPGGSTVSAIDDEPAREL</sequence>
<organism evidence="1 2">
    <name type="scientific">Hypoxylon rubiginosum</name>
    <dbReference type="NCBI Taxonomy" id="110542"/>
    <lineage>
        <taxon>Eukaryota</taxon>
        <taxon>Fungi</taxon>
        <taxon>Dikarya</taxon>
        <taxon>Ascomycota</taxon>
        <taxon>Pezizomycotina</taxon>
        <taxon>Sordariomycetes</taxon>
        <taxon>Xylariomycetidae</taxon>
        <taxon>Xylariales</taxon>
        <taxon>Hypoxylaceae</taxon>
        <taxon>Hypoxylon</taxon>
    </lineage>
</organism>
<evidence type="ECO:0000313" key="2">
    <source>
        <dbReference type="Proteomes" id="UP001497680"/>
    </source>
</evidence>
<protein>
    <submittedName>
        <fullName evidence="1">Uncharacterized protein</fullName>
    </submittedName>
</protein>
<comment type="caution">
    <text evidence="1">The sequence shown here is derived from an EMBL/GenBank/DDBJ whole genome shotgun (WGS) entry which is preliminary data.</text>
</comment>
<reference evidence="1 2" key="1">
    <citation type="journal article" date="2022" name="New Phytol.">
        <title>Ecological generalism drives hyperdiversity of secondary metabolite gene clusters in xylarialean endophytes.</title>
        <authorList>
            <person name="Franco M.E.E."/>
            <person name="Wisecaver J.H."/>
            <person name="Arnold A.E."/>
            <person name="Ju Y.M."/>
            <person name="Slot J.C."/>
            <person name="Ahrendt S."/>
            <person name="Moore L.P."/>
            <person name="Eastman K.E."/>
            <person name="Scott K."/>
            <person name="Konkel Z."/>
            <person name="Mondo S.J."/>
            <person name="Kuo A."/>
            <person name="Hayes R.D."/>
            <person name="Haridas S."/>
            <person name="Andreopoulos B."/>
            <person name="Riley R."/>
            <person name="LaButti K."/>
            <person name="Pangilinan J."/>
            <person name="Lipzen A."/>
            <person name="Amirebrahimi M."/>
            <person name="Yan J."/>
            <person name="Adam C."/>
            <person name="Keymanesh K."/>
            <person name="Ng V."/>
            <person name="Louie K."/>
            <person name="Northen T."/>
            <person name="Drula E."/>
            <person name="Henrissat B."/>
            <person name="Hsieh H.M."/>
            <person name="Youens-Clark K."/>
            <person name="Lutzoni F."/>
            <person name="Miadlikowska J."/>
            <person name="Eastwood D.C."/>
            <person name="Hamelin R.C."/>
            <person name="Grigoriev I.V."/>
            <person name="U'Ren J.M."/>
        </authorList>
    </citation>
    <scope>NUCLEOTIDE SEQUENCE [LARGE SCALE GENOMIC DNA]</scope>
    <source>
        <strain evidence="1 2">ER1909</strain>
    </source>
</reference>
<evidence type="ECO:0000313" key="1">
    <source>
        <dbReference type="EMBL" id="KAI6088896.1"/>
    </source>
</evidence>
<dbReference type="Proteomes" id="UP001497680">
    <property type="component" value="Unassembled WGS sequence"/>
</dbReference>
<gene>
    <name evidence="1" type="ORF">F4821DRAFT_257390</name>
</gene>
<keyword evidence="2" id="KW-1185">Reference proteome</keyword>